<evidence type="ECO:0000313" key="2">
    <source>
        <dbReference type="EMBL" id="KAF9493441.1"/>
    </source>
</evidence>
<name>A0A9P5ZXA4_PLEER</name>
<evidence type="ECO:0000256" key="1">
    <source>
        <dbReference type="SAM" id="MobiDB-lite"/>
    </source>
</evidence>
<dbReference type="EMBL" id="MU154585">
    <property type="protein sequence ID" value="KAF9493441.1"/>
    <property type="molecule type" value="Genomic_DNA"/>
</dbReference>
<dbReference type="OrthoDB" id="10543399at2759"/>
<evidence type="ECO:0000313" key="3">
    <source>
        <dbReference type="Proteomes" id="UP000807025"/>
    </source>
</evidence>
<proteinExistence type="predicted"/>
<feature type="region of interest" description="Disordered" evidence="1">
    <location>
        <begin position="71"/>
        <end position="105"/>
    </location>
</feature>
<reference evidence="2" key="1">
    <citation type="submission" date="2020-11" db="EMBL/GenBank/DDBJ databases">
        <authorList>
            <consortium name="DOE Joint Genome Institute"/>
            <person name="Ahrendt S."/>
            <person name="Riley R."/>
            <person name="Andreopoulos W."/>
            <person name="Labutti K."/>
            <person name="Pangilinan J."/>
            <person name="Ruiz-Duenas F.J."/>
            <person name="Barrasa J.M."/>
            <person name="Sanchez-Garcia M."/>
            <person name="Camarero S."/>
            <person name="Miyauchi S."/>
            <person name="Serrano A."/>
            <person name="Linde D."/>
            <person name="Babiker R."/>
            <person name="Drula E."/>
            <person name="Ayuso-Fernandez I."/>
            <person name="Pacheco R."/>
            <person name="Padilla G."/>
            <person name="Ferreira P."/>
            <person name="Barriuso J."/>
            <person name="Kellner H."/>
            <person name="Castanera R."/>
            <person name="Alfaro M."/>
            <person name="Ramirez L."/>
            <person name="Pisabarro A.G."/>
            <person name="Kuo A."/>
            <person name="Tritt A."/>
            <person name="Lipzen A."/>
            <person name="He G."/>
            <person name="Yan M."/>
            <person name="Ng V."/>
            <person name="Cullen D."/>
            <person name="Martin F."/>
            <person name="Rosso M.-N."/>
            <person name="Henrissat B."/>
            <person name="Hibbett D."/>
            <person name="Martinez A.T."/>
            <person name="Grigoriev I.V."/>
        </authorList>
    </citation>
    <scope>NUCLEOTIDE SEQUENCE</scope>
    <source>
        <strain evidence="2">ATCC 90797</strain>
    </source>
</reference>
<organism evidence="2 3">
    <name type="scientific">Pleurotus eryngii</name>
    <name type="common">Boletus of the steppes</name>
    <dbReference type="NCBI Taxonomy" id="5323"/>
    <lineage>
        <taxon>Eukaryota</taxon>
        <taxon>Fungi</taxon>
        <taxon>Dikarya</taxon>
        <taxon>Basidiomycota</taxon>
        <taxon>Agaricomycotina</taxon>
        <taxon>Agaricomycetes</taxon>
        <taxon>Agaricomycetidae</taxon>
        <taxon>Agaricales</taxon>
        <taxon>Pleurotineae</taxon>
        <taxon>Pleurotaceae</taxon>
        <taxon>Pleurotus</taxon>
    </lineage>
</organism>
<sequence length="363" mass="39692">MLPSVRAHLAEFFEGKGDYQSNLPSVPAPGSPILSELLLPPMNRRERERSTLCPAVFSELVERGSYTQFHTGYRPSGASTGGDGQLDKSNTAPAPREQRFNGTTAAGRADDFVAATRRDYAEEHLVVGIRASVVRFATPIVPSRSTSESTQVSLKSDCSLDHSPEVISAARVLYAMRRGLVKEDDYYNSDADEDEEESPLEEYPRNLKRYRTGGIKNGGTAKISNTVEETSDAVDTEIDRSFDVVQGREEQTSKLGVWPSPTKRPGLDAPKTFDEIRAANRGSIRFPPPTSVRVEQTVNDENAHLGVPKNNGVLEANAKPLVDSAKENTAASMTIHKEDHKLNLMNELPFAGDIDGADFSELA</sequence>
<protein>
    <submittedName>
        <fullName evidence="2">Uncharacterized protein</fullName>
    </submittedName>
</protein>
<dbReference type="AlphaFoldDB" id="A0A9P5ZXA4"/>
<keyword evidence="3" id="KW-1185">Reference proteome</keyword>
<dbReference type="Proteomes" id="UP000807025">
    <property type="component" value="Unassembled WGS sequence"/>
</dbReference>
<comment type="caution">
    <text evidence="2">The sequence shown here is derived from an EMBL/GenBank/DDBJ whole genome shotgun (WGS) entry which is preliminary data.</text>
</comment>
<accession>A0A9P5ZXA4</accession>
<gene>
    <name evidence="2" type="ORF">BDN71DRAFT_1508543</name>
</gene>